<proteinExistence type="predicted"/>
<accession>A0A1J9NZH0</accession>
<organism evidence="2 3">
    <name type="scientific">Blastomyces percursus</name>
    <dbReference type="NCBI Taxonomy" id="1658174"/>
    <lineage>
        <taxon>Eukaryota</taxon>
        <taxon>Fungi</taxon>
        <taxon>Dikarya</taxon>
        <taxon>Ascomycota</taxon>
        <taxon>Pezizomycotina</taxon>
        <taxon>Eurotiomycetes</taxon>
        <taxon>Eurotiomycetidae</taxon>
        <taxon>Onygenales</taxon>
        <taxon>Ajellomycetaceae</taxon>
        <taxon>Blastomyces</taxon>
    </lineage>
</organism>
<protein>
    <submittedName>
        <fullName evidence="2">Uncharacterized protein</fullName>
    </submittedName>
</protein>
<feature type="region of interest" description="Disordered" evidence="1">
    <location>
        <begin position="1"/>
        <end position="98"/>
    </location>
</feature>
<keyword evidence="3" id="KW-1185">Reference proteome</keyword>
<reference evidence="2 3" key="1">
    <citation type="submission" date="2015-08" db="EMBL/GenBank/DDBJ databases">
        <title>Emmonsia species relationships and genome sequence.</title>
        <authorList>
            <person name="Cuomo C.A."/>
            <person name="Schwartz I.S."/>
            <person name="Kenyon C."/>
            <person name="De Hoog G.S."/>
            <person name="Govender N.P."/>
            <person name="Botha A."/>
            <person name="Moreno L."/>
            <person name="De Vries M."/>
            <person name="Munoz J.F."/>
            <person name="Stielow J.B."/>
        </authorList>
    </citation>
    <scope>NUCLEOTIDE SEQUENCE [LARGE SCALE GENOMIC DNA]</scope>
    <source>
        <strain evidence="2 3">EI222</strain>
    </source>
</reference>
<feature type="compositionally biased region" description="Acidic residues" evidence="1">
    <location>
        <begin position="18"/>
        <end position="31"/>
    </location>
</feature>
<name>A0A1J9NZH0_9EURO</name>
<evidence type="ECO:0000313" key="3">
    <source>
        <dbReference type="Proteomes" id="UP000242791"/>
    </source>
</evidence>
<dbReference type="OrthoDB" id="4411012at2759"/>
<dbReference type="Proteomes" id="UP000242791">
    <property type="component" value="Unassembled WGS sequence"/>
</dbReference>
<feature type="compositionally biased region" description="Basic residues" evidence="1">
    <location>
        <begin position="37"/>
        <end position="48"/>
    </location>
</feature>
<sequence>MPRRALGSKPRRQRYVESSDEMTDDESDSDVEVARGRFSRRPAARTPRRAVLQTNNESGSDSEDEVSCSRPSRRPAARTPRMAVRQTNDESGSDSDLESWAKKHSKVWSMIFRDQRWLSIAMTEFGLNPVLVGSNIHTYYHHHDNTEIVPGYMALIVGDPSGDLSYEKQLLLNSLQPHTFNSHTGEAKLISSGITLNLTESLNSEEWVTMDSPQMLFSYKKKKLQSSYLCWHDDNRLRTISSKDVVGMGGKASKLQDISDYCGISLRLPRNYSVQYLVKSRHQTPRVVPIGEDQDEQILGWTTDLSLPPFTTPGPANSLRLLRRREEWQQKNKNDGRGIF</sequence>
<comment type="caution">
    <text evidence="2">The sequence shown here is derived from an EMBL/GenBank/DDBJ whole genome shotgun (WGS) entry which is preliminary data.</text>
</comment>
<evidence type="ECO:0000256" key="1">
    <source>
        <dbReference type="SAM" id="MobiDB-lite"/>
    </source>
</evidence>
<evidence type="ECO:0000313" key="2">
    <source>
        <dbReference type="EMBL" id="OJD09512.1"/>
    </source>
</evidence>
<gene>
    <name evidence="2" type="ORF">ACJ73_10260</name>
</gene>
<dbReference type="EMBL" id="LGTZ01003614">
    <property type="protein sequence ID" value="OJD09512.1"/>
    <property type="molecule type" value="Genomic_DNA"/>
</dbReference>
<dbReference type="VEuPathDB" id="FungiDB:ACJ73_10260"/>
<dbReference type="AlphaFoldDB" id="A0A1J9NZH0"/>